<sequence length="117" mass="12822">MSDTDEVVESALKFLFWRTDSMSLSNSKWRCCVGGGGQGEQSDAEPVLMFVTGADRVPPLGFPGEPNIKLFAHWHCPSRKQTPCALILKLPLHTTYESFSDSMISGIIQTPVLGIHA</sequence>
<keyword evidence="2" id="KW-1185">Reference proteome</keyword>
<dbReference type="InterPro" id="IPR035983">
    <property type="entry name" value="Hect_E3_ubiquitin_ligase"/>
</dbReference>
<dbReference type="Proteomes" id="UP001174136">
    <property type="component" value="Unassembled WGS sequence"/>
</dbReference>
<evidence type="ECO:0000313" key="2">
    <source>
        <dbReference type="Proteomes" id="UP001174136"/>
    </source>
</evidence>
<reference evidence="1" key="1">
    <citation type="journal article" date="2023" name="Front. Mar. Sci.">
        <title>A new Merluccius polli reference genome to investigate the effects of global change in West African waters.</title>
        <authorList>
            <person name="Mateo J.L."/>
            <person name="Blanco-Fernandez C."/>
            <person name="Garcia-Vazquez E."/>
            <person name="Machado-Schiaffino G."/>
        </authorList>
    </citation>
    <scope>NUCLEOTIDE SEQUENCE</scope>
    <source>
        <strain evidence="1">C29</strain>
        <tissue evidence="1">Fin</tissue>
    </source>
</reference>
<comment type="caution">
    <text evidence="1">The sequence shown here is derived from an EMBL/GenBank/DDBJ whole genome shotgun (WGS) entry which is preliminary data.</text>
</comment>
<name>A0AA47MC14_MERPO</name>
<dbReference type="SUPFAM" id="SSF56204">
    <property type="entry name" value="Hect, E3 ligase catalytic domain"/>
    <property type="match status" value="1"/>
</dbReference>
<proteinExistence type="predicted"/>
<evidence type="ECO:0000313" key="1">
    <source>
        <dbReference type="EMBL" id="KAK0137442.1"/>
    </source>
</evidence>
<organism evidence="1 2">
    <name type="scientific">Merluccius polli</name>
    <name type="common">Benguela hake</name>
    <name type="synonym">Merluccius cadenati</name>
    <dbReference type="NCBI Taxonomy" id="89951"/>
    <lineage>
        <taxon>Eukaryota</taxon>
        <taxon>Metazoa</taxon>
        <taxon>Chordata</taxon>
        <taxon>Craniata</taxon>
        <taxon>Vertebrata</taxon>
        <taxon>Euteleostomi</taxon>
        <taxon>Actinopterygii</taxon>
        <taxon>Neopterygii</taxon>
        <taxon>Teleostei</taxon>
        <taxon>Neoteleostei</taxon>
        <taxon>Acanthomorphata</taxon>
        <taxon>Zeiogadaria</taxon>
        <taxon>Gadariae</taxon>
        <taxon>Gadiformes</taxon>
        <taxon>Gadoidei</taxon>
        <taxon>Merlucciidae</taxon>
        <taxon>Merluccius</taxon>
    </lineage>
</organism>
<dbReference type="GO" id="GO:0004842">
    <property type="term" value="F:ubiquitin-protein transferase activity"/>
    <property type="evidence" value="ECO:0007669"/>
    <property type="project" value="InterPro"/>
</dbReference>
<accession>A0AA47MC14</accession>
<dbReference type="AlphaFoldDB" id="A0AA47MC14"/>
<protein>
    <recommendedName>
        <fullName evidence="3">HECT domain-containing protein</fullName>
    </recommendedName>
</protein>
<gene>
    <name evidence="1" type="ORF">N1851_026368</name>
</gene>
<dbReference type="EMBL" id="JAOPHQ010004880">
    <property type="protein sequence ID" value="KAK0137442.1"/>
    <property type="molecule type" value="Genomic_DNA"/>
</dbReference>
<dbReference type="Gene3D" id="3.30.2410.10">
    <property type="entry name" value="Hect, E3 ligase catalytic domain"/>
    <property type="match status" value="1"/>
</dbReference>
<evidence type="ECO:0008006" key="3">
    <source>
        <dbReference type="Google" id="ProtNLM"/>
    </source>
</evidence>